<feature type="region of interest" description="Disordered" evidence="1">
    <location>
        <begin position="436"/>
        <end position="460"/>
    </location>
</feature>
<reference evidence="3 4" key="1">
    <citation type="submission" date="2018-05" db="EMBL/GenBank/DDBJ databases">
        <title>Integrated omic analyses show evidence that a Ca. Accumulibacter phosphatis strain performs denitrification under micro-aerobic conditions.</title>
        <authorList>
            <person name="Camejo P.Y."/>
            <person name="Katherine M.D."/>
            <person name="Daniel N.R."/>
        </authorList>
    </citation>
    <scope>NUCLEOTIDE SEQUENCE [LARGE SCALE GENOMIC DNA]</scope>
    <source>
        <strain evidence="3">UW-LDO-IC</strain>
    </source>
</reference>
<name>A0A369XN27_9PROT</name>
<dbReference type="Pfam" id="PF07514">
    <property type="entry name" value="TraI_2"/>
    <property type="match status" value="1"/>
</dbReference>
<sequence>MFGFFRKAMQPDKQGPQPGAGLPSTRPTELAREDDEIPRYPPFMKGLPATHPDKLIETQRELIGQIREAGLASPEIFEQFYRQSLCRFASYAHLLPASQTHHHRGAGGLLRHAAEVALWSLQSGDRVLLPGEQAPRRRRELQPRWHLAVFLAALCHDVGKPVTDLAVTSRNGALVWNPFVEDLYGWAGRHQVDRYFLHWRENRGKKHQAISALIAERIISPQGLAWIAAGDTELVLWMMETINGSPSAENPIHDLVIRADQASVERDLRSLGVAFTGYEIGLPVERFLVDIMRRLVREGTWGVNQPGARLWHIGGHLYLVWPAAGEEIAALIHQEKIPGLPRTPNSLLDMLVERQLASVREDRADGHRYWVIAPAVLAEKIPNIRLTAIRLREVALLVEPAPPSVPGRLLDQDEPVAVSPDVATPRLLPPIESPASAAARWMPEPSGNPEPSLNPPATARDQLDGAVGEALRALAHDLQAGKKSAETLIHIDPSGVLCLKWPDALSGCGLDSKSILDELSHRNWLALDPLAPFRKVTEIAVEYGQPWKAIPSRQAEPLLVDRLQLARMQILRLGSVFPDVFLCQTRNRAHCYRIPFQWAGDGSLNRSA</sequence>
<dbReference type="Gene3D" id="1.10.3210.40">
    <property type="match status" value="1"/>
</dbReference>
<dbReference type="EMBL" id="QPGA01000090">
    <property type="protein sequence ID" value="RDE48778.1"/>
    <property type="molecule type" value="Genomic_DNA"/>
</dbReference>
<feature type="region of interest" description="Disordered" evidence="1">
    <location>
        <begin position="1"/>
        <end position="51"/>
    </location>
</feature>
<comment type="caution">
    <text evidence="3">The sequence shown here is derived from an EMBL/GenBank/DDBJ whole genome shotgun (WGS) entry which is preliminary data.</text>
</comment>
<accession>A0A369XN27</accession>
<dbReference type="Proteomes" id="UP000253831">
    <property type="component" value="Unassembled WGS sequence"/>
</dbReference>
<organism evidence="3 4">
    <name type="scientific">Candidatus Accumulibacter meliphilus</name>
    <dbReference type="NCBI Taxonomy" id="2211374"/>
    <lineage>
        <taxon>Bacteria</taxon>
        <taxon>Pseudomonadati</taxon>
        <taxon>Pseudomonadota</taxon>
        <taxon>Betaproteobacteria</taxon>
        <taxon>Candidatus Accumulibacter</taxon>
    </lineage>
</organism>
<gene>
    <name evidence="3" type="ORF">DVS81_20220</name>
</gene>
<protein>
    <recommendedName>
        <fullName evidence="2">Uncharacterized domain-containing protein</fullName>
    </recommendedName>
</protein>
<dbReference type="AlphaFoldDB" id="A0A369XN27"/>
<evidence type="ECO:0000313" key="3">
    <source>
        <dbReference type="EMBL" id="RDE48778.1"/>
    </source>
</evidence>
<evidence type="ECO:0000313" key="4">
    <source>
        <dbReference type="Proteomes" id="UP000253831"/>
    </source>
</evidence>
<proteinExistence type="predicted"/>
<dbReference type="InterPro" id="IPR011119">
    <property type="entry name" value="Unchr_helicase_relaxase_TraI"/>
</dbReference>
<evidence type="ECO:0000259" key="2">
    <source>
        <dbReference type="Pfam" id="PF07514"/>
    </source>
</evidence>
<evidence type="ECO:0000256" key="1">
    <source>
        <dbReference type="SAM" id="MobiDB-lite"/>
    </source>
</evidence>
<dbReference type="NCBIfam" id="NF041494">
    <property type="entry name" value="MobH"/>
    <property type="match status" value="1"/>
</dbReference>
<dbReference type="SUPFAM" id="SSF109604">
    <property type="entry name" value="HD-domain/PDEase-like"/>
    <property type="match status" value="1"/>
</dbReference>
<feature type="domain" description="Uncharacterised" evidence="2">
    <location>
        <begin position="47"/>
        <end position="359"/>
    </location>
</feature>